<dbReference type="SUPFAM" id="SSF53098">
    <property type="entry name" value="Ribonuclease H-like"/>
    <property type="match status" value="1"/>
</dbReference>
<evidence type="ECO:0000313" key="4">
    <source>
        <dbReference type="Proteomes" id="UP000499080"/>
    </source>
</evidence>
<sequence>MEQLKNTISPTMNNTNKGEESFGETWVAGRYRSLVMQNRSINLGANSYKLTKELSYEEIQKAEETLIRIIQSEWSSDKREKYTQTIQFYEENKILKVRSRLILGQDPENFVGPTVLADNPIVRRLIAYAHKTLHHAGVQTTLSHLRERFWIPRGRRVVKEVLQKCVTCRRYTSKPVVPVIPVPLSVDRINRVAAFEVTVADLANPIYLKGGEKAWIVIFMCAVYRAIHLELVTSLSTEAFMQAMRRFFAIKGRSSIMYMDNGTNFLGTSRALSNLNWQEIIDECAIQKIKWHFNIPAAPWYGGW</sequence>
<dbReference type="PROSITE" id="PS50994">
    <property type="entry name" value="INTEGRASE"/>
    <property type="match status" value="1"/>
</dbReference>
<dbReference type="EMBL" id="BGPR01015380">
    <property type="protein sequence ID" value="GBN68995.1"/>
    <property type="molecule type" value="Genomic_DNA"/>
</dbReference>
<reference evidence="3 4" key="1">
    <citation type="journal article" date="2019" name="Sci. Rep.">
        <title>Orb-weaving spider Araneus ventricosus genome elucidates the spidroin gene catalogue.</title>
        <authorList>
            <person name="Kono N."/>
            <person name="Nakamura H."/>
            <person name="Ohtoshi R."/>
            <person name="Moran D.A.P."/>
            <person name="Shinohara A."/>
            <person name="Yoshida Y."/>
            <person name="Fujiwara M."/>
            <person name="Mori M."/>
            <person name="Tomita M."/>
            <person name="Arakawa K."/>
        </authorList>
    </citation>
    <scope>NUCLEOTIDE SEQUENCE [LARGE SCALE GENOMIC DNA]</scope>
</reference>
<proteinExistence type="predicted"/>
<accession>A0A4Y2R0Y9</accession>
<dbReference type="Gene3D" id="1.10.340.70">
    <property type="match status" value="1"/>
</dbReference>
<dbReference type="GO" id="GO:0003676">
    <property type="term" value="F:nucleic acid binding"/>
    <property type="evidence" value="ECO:0007669"/>
    <property type="project" value="InterPro"/>
</dbReference>
<dbReference type="InterPro" id="IPR041588">
    <property type="entry name" value="Integrase_H2C2"/>
</dbReference>
<feature type="domain" description="Integrase catalytic" evidence="2">
    <location>
        <begin position="179"/>
        <end position="304"/>
    </location>
</feature>
<dbReference type="PANTHER" id="PTHR47331">
    <property type="entry name" value="PHD-TYPE DOMAIN-CONTAINING PROTEIN"/>
    <property type="match status" value="1"/>
</dbReference>
<dbReference type="InterPro" id="IPR001584">
    <property type="entry name" value="Integrase_cat-core"/>
</dbReference>
<dbReference type="AlphaFoldDB" id="A0A4Y2R0Y9"/>
<dbReference type="Gene3D" id="3.30.420.10">
    <property type="entry name" value="Ribonuclease H-like superfamily/Ribonuclease H"/>
    <property type="match status" value="1"/>
</dbReference>
<keyword evidence="4" id="KW-1185">Reference proteome</keyword>
<dbReference type="InterPro" id="IPR036397">
    <property type="entry name" value="RNaseH_sf"/>
</dbReference>
<feature type="region of interest" description="Disordered" evidence="1">
    <location>
        <begin position="1"/>
        <end position="20"/>
    </location>
</feature>
<dbReference type="Proteomes" id="UP000499080">
    <property type="component" value="Unassembled WGS sequence"/>
</dbReference>
<dbReference type="GO" id="GO:0015074">
    <property type="term" value="P:DNA integration"/>
    <property type="evidence" value="ECO:0007669"/>
    <property type="project" value="InterPro"/>
</dbReference>
<name>A0A4Y2R0Y9_ARAVE</name>
<protein>
    <recommendedName>
        <fullName evidence="2">Integrase catalytic domain-containing protein</fullName>
    </recommendedName>
</protein>
<evidence type="ECO:0000313" key="3">
    <source>
        <dbReference type="EMBL" id="GBN68995.1"/>
    </source>
</evidence>
<feature type="compositionally biased region" description="Polar residues" evidence="1">
    <location>
        <begin position="1"/>
        <end position="16"/>
    </location>
</feature>
<gene>
    <name evidence="3" type="ORF">AVEN_269425_1</name>
</gene>
<organism evidence="3 4">
    <name type="scientific">Araneus ventricosus</name>
    <name type="common">Orbweaver spider</name>
    <name type="synonym">Epeira ventricosa</name>
    <dbReference type="NCBI Taxonomy" id="182803"/>
    <lineage>
        <taxon>Eukaryota</taxon>
        <taxon>Metazoa</taxon>
        <taxon>Ecdysozoa</taxon>
        <taxon>Arthropoda</taxon>
        <taxon>Chelicerata</taxon>
        <taxon>Arachnida</taxon>
        <taxon>Araneae</taxon>
        <taxon>Araneomorphae</taxon>
        <taxon>Entelegynae</taxon>
        <taxon>Araneoidea</taxon>
        <taxon>Araneidae</taxon>
        <taxon>Araneus</taxon>
    </lineage>
</organism>
<dbReference type="Pfam" id="PF17921">
    <property type="entry name" value="Integrase_H2C2"/>
    <property type="match status" value="1"/>
</dbReference>
<evidence type="ECO:0000256" key="1">
    <source>
        <dbReference type="SAM" id="MobiDB-lite"/>
    </source>
</evidence>
<evidence type="ECO:0000259" key="2">
    <source>
        <dbReference type="PROSITE" id="PS50994"/>
    </source>
</evidence>
<dbReference type="InterPro" id="IPR012337">
    <property type="entry name" value="RNaseH-like_sf"/>
</dbReference>
<comment type="caution">
    <text evidence="3">The sequence shown here is derived from an EMBL/GenBank/DDBJ whole genome shotgun (WGS) entry which is preliminary data.</text>
</comment>